<keyword evidence="2" id="KW-0489">Methyltransferase</keyword>
<dbReference type="GO" id="GO:0032259">
    <property type="term" value="P:methylation"/>
    <property type="evidence" value="ECO:0007669"/>
    <property type="project" value="UniProtKB-KW"/>
</dbReference>
<dbReference type="EMBL" id="FNON01000002">
    <property type="protein sequence ID" value="SDX11532.1"/>
    <property type="molecule type" value="Genomic_DNA"/>
</dbReference>
<dbReference type="InterPro" id="IPR029063">
    <property type="entry name" value="SAM-dependent_MTases_sf"/>
</dbReference>
<dbReference type="CDD" id="cd02440">
    <property type="entry name" value="AdoMet_MTases"/>
    <property type="match status" value="1"/>
</dbReference>
<dbReference type="Pfam" id="PF13649">
    <property type="entry name" value="Methyltransf_25"/>
    <property type="match status" value="1"/>
</dbReference>
<dbReference type="AlphaFoldDB" id="A0A1H2Z264"/>
<organism evidence="2 3">
    <name type="scientific">Amycolatopsis xylanica</name>
    <dbReference type="NCBI Taxonomy" id="589385"/>
    <lineage>
        <taxon>Bacteria</taxon>
        <taxon>Bacillati</taxon>
        <taxon>Actinomycetota</taxon>
        <taxon>Actinomycetes</taxon>
        <taxon>Pseudonocardiales</taxon>
        <taxon>Pseudonocardiaceae</taxon>
        <taxon>Amycolatopsis</taxon>
    </lineage>
</organism>
<dbReference type="InterPro" id="IPR050447">
    <property type="entry name" value="Erg6_SMT_methyltransf"/>
</dbReference>
<dbReference type="SUPFAM" id="SSF53335">
    <property type="entry name" value="S-adenosyl-L-methionine-dependent methyltransferases"/>
    <property type="match status" value="1"/>
</dbReference>
<dbReference type="RefSeq" id="WP_091288252.1">
    <property type="nucleotide sequence ID" value="NZ_FNON01000002.1"/>
</dbReference>
<name>A0A1H2Z264_9PSEU</name>
<dbReference type="PANTHER" id="PTHR44068:SF11">
    <property type="entry name" value="GERANYL DIPHOSPHATE 2-C-METHYLTRANSFERASE"/>
    <property type="match status" value="1"/>
</dbReference>
<protein>
    <submittedName>
        <fullName evidence="2">Methyltransferase domain-containing protein</fullName>
    </submittedName>
</protein>
<evidence type="ECO:0000259" key="1">
    <source>
        <dbReference type="Pfam" id="PF13649"/>
    </source>
</evidence>
<dbReference type="STRING" id="589385.SAMN05421504_102353"/>
<evidence type="ECO:0000313" key="3">
    <source>
        <dbReference type="Proteomes" id="UP000199515"/>
    </source>
</evidence>
<dbReference type="OrthoDB" id="3372196at2"/>
<proteinExistence type="predicted"/>
<keyword evidence="2" id="KW-0808">Transferase</keyword>
<keyword evidence="3" id="KW-1185">Reference proteome</keyword>
<dbReference type="PANTHER" id="PTHR44068">
    <property type="entry name" value="ZGC:194242"/>
    <property type="match status" value="1"/>
</dbReference>
<dbReference type="Gene3D" id="3.40.50.150">
    <property type="entry name" value="Vaccinia Virus protein VP39"/>
    <property type="match status" value="1"/>
</dbReference>
<dbReference type="InterPro" id="IPR041698">
    <property type="entry name" value="Methyltransf_25"/>
</dbReference>
<accession>A0A1H2Z264</accession>
<feature type="domain" description="Methyltransferase" evidence="1">
    <location>
        <begin position="66"/>
        <end position="159"/>
    </location>
</feature>
<dbReference type="Proteomes" id="UP000199515">
    <property type="component" value="Unassembled WGS sequence"/>
</dbReference>
<reference evidence="2 3" key="1">
    <citation type="submission" date="2016-10" db="EMBL/GenBank/DDBJ databases">
        <authorList>
            <person name="de Groot N.N."/>
        </authorList>
    </citation>
    <scope>NUCLEOTIDE SEQUENCE [LARGE SCALE GENOMIC DNA]</scope>
    <source>
        <strain evidence="2 3">CPCC 202699</strain>
    </source>
</reference>
<sequence length="257" mass="28103">MVDKNWTKIFTDGFRGPASPGHHRIWSAVYGDEYPAALDTHSYITVSELDRMAEDCLLSAGDRLADIGCGRGGPGIWLAARRDAELIGIDIAATALEAACEKASAFGLADRATFQLGSFTDTNIATGSLQAVMSIDALLFAADKAEALAELARITAPGGRLLMTTWDYHTQPDGRPPQLSDHRPVLEAAGFSVLTYAETDQWRERQYRTNVLMIESVEELAAEDGRDPAELLIGLKEMLATNDCMSRRVYVVAEHRR</sequence>
<gene>
    <name evidence="2" type="ORF">SAMN05421504_102353</name>
</gene>
<evidence type="ECO:0000313" key="2">
    <source>
        <dbReference type="EMBL" id="SDX11532.1"/>
    </source>
</evidence>
<dbReference type="GO" id="GO:0008168">
    <property type="term" value="F:methyltransferase activity"/>
    <property type="evidence" value="ECO:0007669"/>
    <property type="project" value="UniProtKB-KW"/>
</dbReference>